<dbReference type="EMBL" id="KJ512974">
    <property type="protein sequence ID" value="AHN92768.1"/>
    <property type="molecule type" value="Genomic_DNA"/>
</dbReference>
<organism evidence="2">
    <name type="scientific">uncultured bacterium DCM008Kan05</name>
    <dbReference type="NCBI Taxonomy" id="1471974"/>
    <lineage>
        <taxon>Bacteria</taxon>
        <taxon>environmental samples</taxon>
    </lineage>
</organism>
<protein>
    <submittedName>
        <fullName evidence="2">Aminoglycoside 3'-phosphotransferase</fullName>
    </submittedName>
</protein>
<evidence type="ECO:0000313" key="2">
    <source>
        <dbReference type="EMBL" id="AHN92768.1"/>
    </source>
</evidence>
<dbReference type="SUPFAM" id="SSF56112">
    <property type="entry name" value="Protein kinase-like (PK-like)"/>
    <property type="match status" value="1"/>
</dbReference>
<dbReference type="GO" id="GO:0016740">
    <property type="term" value="F:transferase activity"/>
    <property type="evidence" value="ECO:0007669"/>
    <property type="project" value="UniProtKB-KW"/>
</dbReference>
<dbReference type="AlphaFoldDB" id="X2KYP7"/>
<accession>X2KYP7</accession>
<dbReference type="InterPro" id="IPR002575">
    <property type="entry name" value="Aminoglycoside_PTrfase"/>
</dbReference>
<dbReference type="Pfam" id="PF01636">
    <property type="entry name" value="APH"/>
    <property type="match status" value="1"/>
</dbReference>
<name>X2KYP7_9BACT</name>
<proteinExistence type="predicted"/>
<feature type="domain" description="Aminoglycoside phosphotransferase" evidence="1">
    <location>
        <begin position="10"/>
        <end position="147"/>
    </location>
</feature>
<dbReference type="Gene3D" id="3.90.1200.10">
    <property type="match status" value="1"/>
</dbReference>
<keyword evidence="2" id="KW-0808">Transferase</keyword>
<dbReference type="InterPro" id="IPR011009">
    <property type="entry name" value="Kinase-like_dom_sf"/>
</dbReference>
<evidence type="ECO:0000259" key="1">
    <source>
        <dbReference type="Pfam" id="PF01636"/>
    </source>
</evidence>
<sequence>MIPERKETNEFLIMSEIKGKSIDDFAEEPMQYITYLADAIKLLHAVDVSNCPFSSQVDMRLEELDYLLKNNLADTDTDNWEDSTEFTDPQELYSWLCDNKPQEELVFSHGDISNLMIQDDEIFFFDLARCGLADKWLDISMCVREIRNYYHNPDYENLFYDMLGMEPDYEKIDYYLLLDEMF</sequence>
<reference evidence="2" key="1">
    <citation type="journal article" date="2014" name="MBio">
        <title>Diverse Antibiotic Resistance Genes in Dairy Cow Manure.</title>
        <authorList>
            <person name="Wichmann F."/>
            <person name="Udikovic-Kolic N."/>
            <person name="Andrew S."/>
            <person name="Handelsman J."/>
        </authorList>
    </citation>
    <scope>NUCLEOTIDE SEQUENCE</scope>
</reference>